<accession>A0A753BB19</accession>
<sequence length="74" mass="8191">MHPRLCFSQSSAYPPSKVFRLSRVERPCGSLPAFAWNDVAETAQFLSIPLQNGIRFLRTPVPASLTAFLTVSLP</sequence>
<reference evidence="1" key="2">
    <citation type="submission" date="2018-07" db="EMBL/GenBank/DDBJ databases">
        <authorList>
            <consortium name="NCBI Pathogen Detection Project"/>
        </authorList>
    </citation>
    <scope>NUCLEOTIDE SEQUENCE</scope>
    <source>
        <strain evidence="1">405-87</strain>
    </source>
</reference>
<dbReference type="AlphaFoldDB" id="A0A753BB19"/>
<dbReference type="EMBL" id="DAAWID010000042">
    <property type="protein sequence ID" value="HAF7989514.1"/>
    <property type="molecule type" value="Genomic_DNA"/>
</dbReference>
<reference evidence="1" key="1">
    <citation type="journal article" date="2018" name="Genome Biol.">
        <title>SKESA: strategic k-mer extension for scrupulous assemblies.</title>
        <authorList>
            <person name="Souvorov A."/>
            <person name="Agarwala R."/>
            <person name="Lipman D.J."/>
        </authorList>
    </citation>
    <scope>NUCLEOTIDE SEQUENCE</scope>
    <source>
        <strain evidence="1">405-87</strain>
    </source>
</reference>
<organism evidence="1">
    <name type="scientific">Salmonella enterica subsp. houtenae serovar 45:g,z51:-</name>
    <dbReference type="NCBI Taxonomy" id="1967611"/>
    <lineage>
        <taxon>Bacteria</taxon>
        <taxon>Pseudomonadati</taxon>
        <taxon>Pseudomonadota</taxon>
        <taxon>Gammaproteobacteria</taxon>
        <taxon>Enterobacterales</taxon>
        <taxon>Enterobacteriaceae</taxon>
        <taxon>Salmonella</taxon>
    </lineage>
</organism>
<gene>
    <name evidence="1" type="ORF">GND80_004394</name>
</gene>
<protein>
    <submittedName>
        <fullName evidence="1">Uncharacterized protein</fullName>
    </submittedName>
</protein>
<proteinExistence type="predicted"/>
<name>A0A753BB19_SALHO</name>
<evidence type="ECO:0000313" key="1">
    <source>
        <dbReference type="EMBL" id="HAF7989514.1"/>
    </source>
</evidence>
<comment type="caution">
    <text evidence="1">The sequence shown here is derived from an EMBL/GenBank/DDBJ whole genome shotgun (WGS) entry which is preliminary data.</text>
</comment>